<evidence type="ECO:0000259" key="2">
    <source>
        <dbReference type="Pfam" id="PF24243"/>
    </source>
</evidence>
<accession>A0A481VRT2</accession>
<dbReference type="InterPro" id="IPR056923">
    <property type="entry name" value="Minor_tail_gp31_C"/>
</dbReference>
<dbReference type="Pfam" id="PF24243">
    <property type="entry name" value="Phage_tail_C"/>
    <property type="match status" value="1"/>
</dbReference>
<dbReference type="InterPro" id="IPR055681">
    <property type="entry name" value="DUF7257"/>
</dbReference>
<feature type="domain" description="Minor tail protein gp31 C-terminal" evidence="2">
    <location>
        <begin position="732"/>
        <end position="756"/>
    </location>
</feature>
<proteinExistence type="predicted"/>
<dbReference type="Proteomes" id="UP000291464">
    <property type="component" value="Segment"/>
</dbReference>
<organism evidence="3 4">
    <name type="scientific">Mycobacterium phage Donny</name>
    <dbReference type="NCBI Taxonomy" id="2530126"/>
    <lineage>
        <taxon>Viruses</taxon>
        <taxon>Duplodnaviria</taxon>
        <taxon>Heunggongvirae</taxon>
        <taxon>Uroviricota</taxon>
        <taxon>Caudoviricetes</taxon>
        <taxon>Bclasvirinae</taxon>
        <taxon>Acadianvirus</taxon>
        <taxon>Acadianvirus acadian</taxon>
    </lineage>
</organism>
<evidence type="ECO:0000259" key="1">
    <source>
        <dbReference type="Pfam" id="PF23918"/>
    </source>
</evidence>
<reference evidence="3 4" key="1">
    <citation type="submission" date="2019-02" db="EMBL/GenBank/DDBJ databases">
        <authorList>
            <person name="Segura-Totten M."/>
            <person name="Shanks R.A."/>
            <person name="Colston L.E."/>
            <person name="Shook K.D."/>
            <person name="Corbett J.M."/>
            <person name="Lewis V.R."/>
            <person name="Arthur A.C.D."/>
            <person name="Roscher J.E."/>
            <person name="Garlena R.A."/>
            <person name="Russell D.A."/>
            <person name="Pope W.H."/>
            <person name="Jacobs-Sera D."/>
            <person name="Hatfull G.F."/>
        </authorList>
    </citation>
    <scope>NUCLEOTIDE SEQUENCE [LARGE SCALE GENOMIC DNA]</scope>
</reference>
<feature type="domain" description="DUF7257" evidence="1">
    <location>
        <begin position="537"/>
        <end position="699"/>
    </location>
</feature>
<sequence length="758" mass="78859">MSVIAPGRAPRTDGELMVELNDRVRALENARTVRVGPWTLSTDPVSGALRAMRPGQTVLIDGEGATEIAPAKVDLSGLVTTEQLNTALDGIDGGGGIDLESVWAALYSQLTGIMNPVNALTALANFFKLELGAPITSNRLPLIPLSHIRPVNPNLLIDGSFDDEASLLGFPDWDYDEADGRDRPGCAYTMADGFTHVIHSNAIEVETDDRFDIEVYAKWIGLTISGATPIKLAISSYRADDVLINGAPAVVFSVGEAGDSAGTDGWGMRLHVEDWAPPEDAAYIVVELTVTAAATGGTVKFDDAAARKTGTLPQSYVTGLVAAISSIWSGIQSRIEEFGDLLDAIGGFVVGSGDGQLTDVVTRLQALNPLTGVFDASKLGNIANIPMIAKERITGLVDALEEGGQALRDAIVQALTGAVPPGGATNENVISALLAIPASAVQSAIDGASNIDDAIQQAIDSVISGAGNLVGSGFGFADMINQLAGLRNATAGANAAVTNLQAQVAGLDPAASSEVVNFGEFVDAAAPPSNFTKVNDIGSGSLITSGGQLVWSGSSAGREFYLFNGGPLQTDLFEVTFVLPQVPSHGWFGADGANYLYLIGRSNNDGSSMVLLRLAWDEARFYSYNSGAFTQMGPTLSQSDILTGGCAVSFKGGTVAEPRYFETRINGTKVLSTTDSAPVSIYGPNNRYCGLGVEKGSNYDTGKISTWSMYDGGSSAGSGVVAGYTAAGLTNLNIWKGTAAQYAAIVSKNPNTIYVVKD</sequence>
<gene>
    <name evidence="3" type="primary">30</name>
    <name evidence="3" type="ORF">SEA_DONNY_30</name>
</gene>
<protein>
    <submittedName>
        <fullName evidence="3">Minor tail protein</fullName>
    </submittedName>
</protein>
<evidence type="ECO:0000313" key="3">
    <source>
        <dbReference type="EMBL" id="QBI96485.1"/>
    </source>
</evidence>
<dbReference type="EMBL" id="MK524490">
    <property type="protein sequence ID" value="QBI96485.1"/>
    <property type="molecule type" value="Genomic_DNA"/>
</dbReference>
<evidence type="ECO:0000313" key="4">
    <source>
        <dbReference type="Proteomes" id="UP000291464"/>
    </source>
</evidence>
<name>A0A481VRT2_9CAUD</name>
<dbReference type="Pfam" id="PF23918">
    <property type="entry name" value="DUF7257"/>
    <property type="match status" value="1"/>
</dbReference>